<evidence type="ECO:0000313" key="2">
    <source>
        <dbReference type="EMBL" id="VDM68510.1"/>
    </source>
</evidence>
<evidence type="ECO:0000313" key="3">
    <source>
        <dbReference type="Proteomes" id="UP000270094"/>
    </source>
</evidence>
<reference evidence="2 3" key="1">
    <citation type="submission" date="2018-11" db="EMBL/GenBank/DDBJ databases">
        <authorList>
            <consortium name="Pathogen Informatics"/>
        </authorList>
    </citation>
    <scope>NUCLEOTIDE SEQUENCE [LARGE SCALE GENOMIC DNA]</scope>
</reference>
<evidence type="ECO:0008006" key="4">
    <source>
        <dbReference type="Google" id="ProtNLM"/>
    </source>
</evidence>
<accession>A0A3P7I6P7</accession>
<dbReference type="Proteomes" id="UP000270094">
    <property type="component" value="Unassembled WGS sequence"/>
</dbReference>
<gene>
    <name evidence="2" type="ORF">SVUK_LOCUS3508</name>
</gene>
<dbReference type="EMBL" id="UYYB01009049">
    <property type="protein sequence ID" value="VDM68510.1"/>
    <property type="molecule type" value="Genomic_DNA"/>
</dbReference>
<evidence type="ECO:0000256" key="1">
    <source>
        <dbReference type="SAM" id="MobiDB-lite"/>
    </source>
</evidence>
<keyword evidence="3" id="KW-1185">Reference proteome</keyword>
<feature type="region of interest" description="Disordered" evidence="1">
    <location>
        <begin position="22"/>
        <end position="71"/>
    </location>
</feature>
<dbReference type="OrthoDB" id="433924at2759"/>
<sequence>MARTARRSSEVKNFACSKRLSSLRKSAIPPSRDGSYASDESSTPNRFLKSRKKSEEIAPSTESSSTDRVYKLQQGKKVEKIMGVNKDEPNLRYAVLYEGTAPQHQRMEYVPSNILREYALEEFVDFLEQLVVQSVSTTEPSP</sequence>
<dbReference type="AlphaFoldDB" id="A0A3P7I6P7"/>
<organism evidence="2 3">
    <name type="scientific">Strongylus vulgaris</name>
    <name type="common">Blood worm</name>
    <dbReference type="NCBI Taxonomy" id="40348"/>
    <lineage>
        <taxon>Eukaryota</taxon>
        <taxon>Metazoa</taxon>
        <taxon>Ecdysozoa</taxon>
        <taxon>Nematoda</taxon>
        <taxon>Chromadorea</taxon>
        <taxon>Rhabditida</taxon>
        <taxon>Rhabditina</taxon>
        <taxon>Rhabditomorpha</taxon>
        <taxon>Strongyloidea</taxon>
        <taxon>Strongylidae</taxon>
        <taxon>Strongylus</taxon>
    </lineage>
</organism>
<proteinExistence type="predicted"/>
<protein>
    <recommendedName>
        <fullName evidence="4">Chromo shadow domain-containing protein</fullName>
    </recommendedName>
</protein>
<name>A0A3P7I6P7_STRVU</name>